<dbReference type="AlphaFoldDB" id="A0A8H7MFF9"/>
<protein>
    <submittedName>
        <fullName evidence="1">Uncharacterized protein</fullName>
    </submittedName>
</protein>
<reference evidence="1" key="1">
    <citation type="submission" date="2018-12" db="EMBL/GenBank/DDBJ databases">
        <authorList>
            <person name="Syme R.A."/>
            <person name="Farfan-Caceres L."/>
            <person name="Lichtenzveig J."/>
        </authorList>
    </citation>
    <scope>NUCLEOTIDE SEQUENCE</scope>
    <source>
        <strain evidence="1">Al4</strain>
    </source>
</reference>
<evidence type="ECO:0000313" key="1">
    <source>
        <dbReference type="EMBL" id="KAF9698676.1"/>
    </source>
</evidence>
<name>A0A8H7MFF9_9PLEO</name>
<keyword evidence="2" id="KW-1185">Reference proteome</keyword>
<organism evidence="1 2">
    <name type="scientific">Ascochyta lentis</name>
    <dbReference type="NCBI Taxonomy" id="205686"/>
    <lineage>
        <taxon>Eukaryota</taxon>
        <taxon>Fungi</taxon>
        <taxon>Dikarya</taxon>
        <taxon>Ascomycota</taxon>
        <taxon>Pezizomycotina</taxon>
        <taxon>Dothideomycetes</taxon>
        <taxon>Pleosporomycetidae</taxon>
        <taxon>Pleosporales</taxon>
        <taxon>Pleosporineae</taxon>
        <taxon>Didymellaceae</taxon>
        <taxon>Ascochyta</taxon>
    </lineage>
</organism>
<dbReference type="OrthoDB" id="9986861at2759"/>
<gene>
    <name evidence="1" type="ORF">EKO04_003084</name>
</gene>
<accession>A0A8H7MFF9</accession>
<evidence type="ECO:0000313" key="2">
    <source>
        <dbReference type="Proteomes" id="UP000651452"/>
    </source>
</evidence>
<dbReference type="Proteomes" id="UP000651452">
    <property type="component" value="Unassembled WGS sequence"/>
</dbReference>
<comment type="caution">
    <text evidence="1">The sequence shown here is derived from an EMBL/GenBank/DDBJ whole genome shotgun (WGS) entry which is preliminary data.</text>
</comment>
<proteinExistence type="predicted"/>
<sequence>MASVLFMGVGGQDPNIALPPNVTAQELDAAINKGVEAMKHAGYTVTMFLPPIMEGIAALESELQKNKYDLVLVSVSVVDLYVCKSL</sequence>
<reference evidence="1" key="2">
    <citation type="submission" date="2020-09" db="EMBL/GenBank/DDBJ databases">
        <title>Reference genome assembly for Australian Ascochyta lentis isolate Al4.</title>
        <authorList>
            <person name="Lee R.C."/>
            <person name="Farfan-Caceres L.M."/>
            <person name="Debler J.W."/>
            <person name="Williams A.H."/>
            <person name="Henares B.M."/>
        </authorList>
    </citation>
    <scope>NUCLEOTIDE SEQUENCE</scope>
    <source>
        <strain evidence="1">Al4</strain>
    </source>
</reference>
<dbReference type="EMBL" id="RZGK01000005">
    <property type="protein sequence ID" value="KAF9698676.1"/>
    <property type="molecule type" value="Genomic_DNA"/>
</dbReference>